<dbReference type="KEGG" id="pnt:G5B91_05490"/>
<organism evidence="14 15">
    <name type="scientific">Pseudomonas nitroreducens</name>
    <dbReference type="NCBI Taxonomy" id="46680"/>
    <lineage>
        <taxon>Bacteria</taxon>
        <taxon>Pseudomonadati</taxon>
        <taxon>Pseudomonadota</taxon>
        <taxon>Gammaproteobacteria</taxon>
        <taxon>Pseudomonadales</taxon>
        <taxon>Pseudomonadaceae</taxon>
        <taxon>Pseudomonas</taxon>
    </lineage>
</organism>
<dbReference type="PROSITE" id="PS00211">
    <property type="entry name" value="ABC_TRANSPORTER_1"/>
    <property type="match status" value="1"/>
</dbReference>
<dbReference type="Pfam" id="PF00155">
    <property type="entry name" value="Aminotran_1_2"/>
    <property type="match status" value="1"/>
</dbReference>
<dbReference type="Proteomes" id="UP000501063">
    <property type="component" value="Chromosome"/>
</dbReference>
<dbReference type="GO" id="GO:0005886">
    <property type="term" value="C:plasma membrane"/>
    <property type="evidence" value="ECO:0007669"/>
    <property type="project" value="UniProtKB-SubCell"/>
</dbReference>
<dbReference type="PROSITE" id="PS50893">
    <property type="entry name" value="ABC_TRANSPORTER_2"/>
    <property type="match status" value="1"/>
</dbReference>
<reference evidence="14 15" key="1">
    <citation type="submission" date="2020-02" db="EMBL/GenBank/DDBJ databases">
        <title>Integrative conjugative elements (ICEs) and plasmids drive adaptation of Pseudomonas nitroreducens strain HBP1 to wastewater environment.</title>
        <authorList>
            <person name="Sentchilo V."/>
            <person name="Carraro N."/>
            <person name="Bertelli C."/>
            <person name="van der Meer J.R."/>
        </authorList>
    </citation>
    <scope>NUCLEOTIDE SEQUENCE [LARGE SCALE GENOMIC DNA]</scope>
    <source>
        <strain evidence="14 15">HBP1</strain>
    </source>
</reference>
<comment type="similarity">
    <text evidence="3">Belongs to the ABC transporter superfamily.</text>
</comment>
<accession>A0A6G6IRH9</accession>
<evidence type="ECO:0000256" key="12">
    <source>
        <dbReference type="RuleBase" id="RU000481"/>
    </source>
</evidence>
<dbReference type="CDD" id="cd03262">
    <property type="entry name" value="ABC_HisP_GlnQ"/>
    <property type="match status" value="1"/>
</dbReference>
<gene>
    <name evidence="14" type="ORF">G5B91_05490</name>
</gene>
<proteinExistence type="inferred from homology"/>
<dbReference type="SMART" id="SM00382">
    <property type="entry name" value="AAA"/>
    <property type="match status" value="1"/>
</dbReference>
<evidence type="ECO:0000259" key="13">
    <source>
        <dbReference type="PROSITE" id="PS50893"/>
    </source>
</evidence>
<comment type="similarity">
    <text evidence="4 12">Belongs to the class-I pyridoxal-phosphate-dependent aminotransferase family.</text>
</comment>
<dbReference type="GO" id="GO:0006865">
    <property type="term" value="P:amino acid transport"/>
    <property type="evidence" value="ECO:0007669"/>
    <property type="project" value="UniProtKB-KW"/>
</dbReference>
<dbReference type="InterPro" id="IPR050596">
    <property type="entry name" value="AspAT/PAT-like"/>
</dbReference>
<dbReference type="InterPro" id="IPR003593">
    <property type="entry name" value="AAA+_ATPase"/>
</dbReference>
<evidence type="ECO:0000256" key="5">
    <source>
        <dbReference type="ARBA" id="ARBA00022448"/>
    </source>
</evidence>
<evidence type="ECO:0000256" key="4">
    <source>
        <dbReference type="ARBA" id="ARBA00007441"/>
    </source>
</evidence>
<dbReference type="InterPro" id="IPR015421">
    <property type="entry name" value="PyrdxlP-dep_Trfase_major"/>
</dbReference>
<keyword evidence="9" id="KW-0067">ATP-binding</keyword>
<dbReference type="AlphaFoldDB" id="A0A6G6IRH9"/>
<dbReference type="SUPFAM" id="SSF52540">
    <property type="entry name" value="P-loop containing nucleoside triphosphate hydrolases"/>
    <property type="match status" value="1"/>
</dbReference>
<dbReference type="PANTHER" id="PTHR46383:SF1">
    <property type="entry name" value="ASPARTATE AMINOTRANSFERASE"/>
    <property type="match status" value="1"/>
</dbReference>
<dbReference type="RefSeq" id="WP_024765614.1">
    <property type="nucleotide sequence ID" value="NZ_CP049140.1"/>
</dbReference>
<dbReference type="InterPro" id="IPR004839">
    <property type="entry name" value="Aminotransferase_I/II_large"/>
</dbReference>
<evidence type="ECO:0000256" key="6">
    <source>
        <dbReference type="ARBA" id="ARBA00022576"/>
    </source>
</evidence>
<evidence type="ECO:0000256" key="11">
    <source>
        <dbReference type="ARBA" id="ARBA00022970"/>
    </source>
</evidence>
<dbReference type="SUPFAM" id="SSF53383">
    <property type="entry name" value="PLP-dependent transferases"/>
    <property type="match status" value="1"/>
</dbReference>
<dbReference type="PANTHER" id="PTHR46383">
    <property type="entry name" value="ASPARTATE AMINOTRANSFERASE"/>
    <property type="match status" value="1"/>
</dbReference>
<dbReference type="InterPro" id="IPR003439">
    <property type="entry name" value="ABC_transporter-like_ATP-bd"/>
</dbReference>
<evidence type="ECO:0000313" key="15">
    <source>
        <dbReference type="Proteomes" id="UP000501063"/>
    </source>
</evidence>
<name>A0A6G6IRH9_PSENT</name>
<dbReference type="InterPro" id="IPR004838">
    <property type="entry name" value="NHTrfase_class1_PyrdxlP-BS"/>
</dbReference>
<dbReference type="InterPro" id="IPR015424">
    <property type="entry name" value="PyrdxlP-dep_Trfase"/>
</dbReference>
<protein>
    <recommendedName>
        <fullName evidence="12">Aminotransferase</fullName>
        <ecNumber evidence="12">2.6.1.-</ecNumber>
    </recommendedName>
</protein>
<feature type="domain" description="ABC transporter" evidence="13">
    <location>
        <begin position="438"/>
        <end position="683"/>
    </location>
</feature>
<evidence type="ECO:0000256" key="1">
    <source>
        <dbReference type="ARBA" id="ARBA00001933"/>
    </source>
</evidence>
<sequence length="689" mass="74732">MRYSSLVDRMVGPGVAAWDIHYAAIAAQRAGRDVIVLSVGDPDFATPDFITDAAVSALRDGDTHYSDVAGRPALRQSIAALHERRFGQKVAAENVIVVAGAQNGLFAAAMCLLEKGDEVITFDPVYVTYEATLKSTGAVLVGVPTRPENGFRPLAGDIAAAITARTKAIFLANPSNPTGVVLTREELLAIAELAQAHDLWVVVDEVYEGLTFEREHQSFAALPGMAERTLSIGSLSKSHAMTGWRAGWIVANPTLVGHLENLALNMFYGLPGFVQEAALAAVERHDEVVASMREIYRRRRDLVVAALSDCPRVTVLSPEAGMFVMVDVRDTGLSSLDFSWQLFHATGVSVLDAAAFGPQAEGFVRLSFGLSDESMAEACARIIRFVESLPARAESTVGARGAPQPLLANAPDASAAVAGSRASSLLQKAEQPATKPVIEVRDIHKRFGDFEVLKGVSLSAREGEVISLIGASGSGKSTLLRCINMLEIPNQGSVTVNGETIRLAQSRQGEPMVADQKQLTRIRSQLGMVFQSFNLWPHRTVLENLIEAPTFVLHESKAEARERAEALLERVGLAEKRHEYPAFLSGGQQQRVAIARALAVRPKVMLFDEPTSALDPELVGEVLRVIRSLAEEGRTMILVTHEMAFARDVSSHVAFLHKGLIEEEGTPEEVFSRPRSERCRQFVNAHQNR</sequence>
<dbReference type="GO" id="GO:0030170">
    <property type="term" value="F:pyridoxal phosphate binding"/>
    <property type="evidence" value="ECO:0007669"/>
    <property type="project" value="InterPro"/>
</dbReference>
<dbReference type="InterPro" id="IPR017871">
    <property type="entry name" value="ABC_transporter-like_CS"/>
</dbReference>
<keyword evidence="7 12" id="KW-0808">Transferase</keyword>
<evidence type="ECO:0000256" key="9">
    <source>
        <dbReference type="ARBA" id="ARBA00022840"/>
    </source>
</evidence>
<evidence type="ECO:0000313" key="14">
    <source>
        <dbReference type="EMBL" id="QIE85745.1"/>
    </source>
</evidence>
<dbReference type="Gene3D" id="3.40.640.10">
    <property type="entry name" value="Type I PLP-dependent aspartate aminotransferase-like (Major domain)"/>
    <property type="match status" value="1"/>
</dbReference>
<comment type="cofactor">
    <cofactor evidence="1 12">
        <name>pyridoxal 5'-phosphate</name>
        <dbReference type="ChEBI" id="CHEBI:597326"/>
    </cofactor>
</comment>
<dbReference type="GO" id="GO:0005524">
    <property type="term" value="F:ATP binding"/>
    <property type="evidence" value="ECO:0007669"/>
    <property type="project" value="UniProtKB-KW"/>
</dbReference>
<dbReference type="FunFam" id="3.40.640.10:FF:000033">
    <property type="entry name" value="Aspartate aminotransferase"/>
    <property type="match status" value="1"/>
</dbReference>
<dbReference type="GO" id="GO:0016887">
    <property type="term" value="F:ATP hydrolysis activity"/>
    <property type="evidence" value="ECO:0007669"/>
    <property type="project" value="InterPro"/>
</dbReference>
<evidence type="ECO:0000256" key="2">
    <source>
        <dbReference type="ARBA" id="ARBA00004417"/>
    </source>
</evidence>
<dbReference type="FunFam" id="3.40.50.300:FF:000020">
    <property type="entry name" value="Amino acid ABC transporter ATP-binding component"/>
    <property type="match status" value="1"/>
</dbReference>
<comment type="subcellular location">
    <subcellularLocation>
        <location evidence="2">Cell inner membrane</location>
        <topology evidence="2">Peripheral membrane protein</topology>
    </subcellularLocation>
</comment>
<dbReference type="PROSITE" id="PS00105">
    <property type="entry name" value="AA_TRANSFER_CLASS_1"/>
    <property type="match status" value="1"/>
</dbReference>
<keyword evidence="8" id="KW-0547">Nucleotide-binding</keyword>
<dbReference type="EMBL" id="CP049140">
    <property type="protein sequence ID" value="QIE85745.1"/>
    <property type="molecule type" value="Genomic_DNA"/>
</dbReference>
<evidence type="ECO:0000256" key="10">
    <source>
        <dbReference type="ARBA" id="ARBA00022898"/>
    </source>
</evidence>
<evidence type="ECO:0000256" key="8">
    <source>
        <dbReference type="ARBA" id="ARBA00022741"/>
    </source>
</evidence>
<keyword evidence="6 12" id="KW-0032">Aminotransferase</keyword>
<dbReference type="Pfam" id="PF00005">
    <property type="entry name" value="ABC_tran"/>
    <property type="match status" value="1"/>
</dbReference>
<dbReference type="EC" id="2.6.1.-" evidence="12"/>
<evidence type="ECO:0000256" key="3">
    <source>
        <dbReference type="ARBA" id="ARBA00005417"/>
    </source>
</evidence>
<dbReference type="InterPro" id="IPR027417">
    <property type="entry name" value="P-loop_NTPase"/>
</dbReference>
<evidence type="ECO:0000256" key="7">
    <source>
        <dbReference type="ARBA" id="ARBA00022679"/>
    </source>
</evidence>
<dbReference type="GO" id="GO:0006520">
    <property type="term" value="P:amino acid metabolic process"/>
    <property type="evidence" value="ECO:0007669"/>
    <property type="project" value="InterPro"/>
</dbReference>
<dbReference type="GO" id="GO:0008483">
    <property type="term" value="F:transaminase activity"/>
    <property type="evidence" value="ECO:0007669"/>
    <property type="project" value="UniProtKB-KW"/>
</dbReference>
<keyword evidence="10" id="KW-0663">Pyridoxal phosphate</keyword>
<dbReference type="Gene3D" id="3.40.50.300">
    <property type="entry name" value="P-loop containing nucleotide triphosphate hydrolases"/>
    <property type="match status" value="1"/>
</dbReference>
<keyword evidence="5" id="KW-0813">Transport</keyword>
<keyword evidence="11" id="KW-0029">Amino-acid transport</keyword>
<dbReference type="CDD" id="cd00609">
    <property type="entry name" value="AAT_like"/>
    <property type="match status" value="1"/>
</dbReference>